<dbReference type="RefSeq" id="WP_109713819.1">
    <property type="nucleotide sequence ID" value="NZ_QGDS01000015.1"/>
</dbReference>
<dbReference type="InterPro" id="IPR025410">
    <property type="entry name" value="Lant_dehyd"/>
</dbReference>
<dbReference type="OrthoDB" id="9148343at2"/>
<dbReference type="PIRSF" id="PIRSF037228">
    <property type="entry name" value="Lant_mod_RumM"/>
    <property type="match status" value="1"/>
</dbReference>
<dbReference type="CDD" id="cd04792">
    <property type="entry name" value="LanM-like"/>
    <property type="match status" value="1"/>
</dbReference>
<dbReference type="SMART" id="SM01260">
    <property type="entry name" value="LANC_like"/>
    <property type="match status" value="1"/>
</dbReference>
<dbReference type="PANTHER" id="PTHR12736">
    <property type="entry name" value="LANC-LIKE PROTEIN"/>
    <property type="match status" value="1"/>
</dbReference>
<feature type="domain" description="Lantibiotic biosynthesis protein dehydration" evidence="2">
    <location>
        <begin position="189"/>
        <end position="556"/>
    </location>
</feature>
<dbReference type="GO" id="GO:0046872">
    <property type="term" value="F:metal ion binding"/>
    <property type="evidence" value="ECO:0007669"/>
    <property type="project" value="UniProtKB-KW"/>
</dbReference>
<dbReference type="Pfam" id="PF05147">
    <property type="entry name" value="LANC_like"/>
    <property type="match status" value="1"/>
</dbReference>
<dbReference type="PRINTS" id="PR01950">
    <property type="entry name" value="LANCSUPER"/>
</dbReference>
<dbReference type="Gene3D" id="1.50.10.20">
    <property type="match status" value="1"/>
</dbReference>
<dbReference type="EMBL" id="UHJJ01000015">
    <property type="protein sequence ID" value="SUQ15732.1"/>
    <property type="molecule type" value="Genomic_DNA"/>
</dbReference>
<accession>A0A315ZRP6</accession>
<dbReference type="GO" id="GO:0005886">
    <property type="term" value="C:plasma membrane"/>
    <property type="evidence" value="ECO:0007669"/>
    <property type="project" value="TreeGrafter"/>
</dbReference>
<evidence type="ECO:0000313" key="3">
    <source>
        <dbReference type="EMBL" id="SUQ15732.1"/>
    </source>
</evidence>
<evidence type="ECO:0000313" key="4">
    <source>
        <dbReference type="Proteomes" id="UP000254051"/>
    </source>
</evidence>
<dbReference type="PANTHER" id="PTHR12736:SF7">
    <property type="entry name" value="LANC-LIKE PROTEIN 3"/>
    <property type="match status" value="1"/>
</dbReference>
<dbReference type="AlphaFoldDB" id="A0A315ZRP6"/>
<proteinExistence type="predicted"/>
<feature type="binding site" evidence="1">
    <location>
        <position position="971"/>
    </location>
    <ligand>
        <name>Zn(2+)</name>
        <dbReference type="ChEBI" id="CHEBI:29105"/>
    </ligand>
</feature>
<dbReference type="NCBIfam" id="TIGR03897">
    <property type="entry name" value="lanti_2_LanM"/>
    <property type="match status" value="1"/>
</dbReference>
<evidence type="ECO:0000259" key="2">
    <source>
        <dbReference type="Pfam" id="PF13575"/>
    </source>
</evidence>
<keyword evidence="1" id="KW-0862">Zinc</keyword>
<dbReference type="InterPro" id="IPR017146">
    <property type="entry name" value="Lanti_2_LanM"/>
</dbReference>
<protein>
    <submittedName>
        <fullName evidence="3">Type 2 lantibiotic biosynthesis protein LanM</fullName>
    </submittedName>
</protein>
<dbReference type="InterPro" id="IPR007822">
    <property type="entry name" value="LANC-like"/>
</dbReference>
<evidence type="ECO:0000256" key="1">
    <source>
        <dbReference type="PIRSR" id="PIRSR607822-1"/>
    </source>
</evidence>
<feature type="binding site" evidence="1">
    <location>
        <position position="970"/>
    </location>
    <ligand>
        <name>Zn(2+)</name>
        <dbReference type="ChEBI" id="CHEBI:29105"/>
    </ligand>
</feature>
<dbReference type="Pfam" id="PF13575">
    <property type="entry name" value="DUF4135"/>
    <property type="match status" value="1"/>
</dbReference>
<name>A0A315ZRP6_9FIRM</name>
<gene>
    <name evidence="3" type="ORF">SAMN05216529_11588</name>
</gene>
<reference evidence="4" key="1">
    <citation type="submission" date="2017-07" db="EMBL/GenBank/DDBJ databases">
        <authorList>
            <person name="Varghese N."/>
            <person name="Submissions S."/>
        </authorList>
    </citation>
    <scope>NUCLEOTIDE SEQUENCE [LARGE SCALE GENOMIC DNA]</scope>
    <source>
        <strain evidence="4">NLAE-zl-C134</strain>
    </source>
</reference>
<dbReference type="Proteomes" id="UP000254051">
    <property type="component" value="Unassembled WGS sequence"/>
</dbReference>
<keyword evidence="1" id="KW-0479">Metal-binding</keyword>
<dbReference type="SUPFAM" id="SSF158745">
    <property type="entry name" value="LanC-like"/>
    <property type="match status" value="1"/>
</dbReference>
<keyword evidence="4" id="KW-1185">Reference proteome</keyword>
<organism evidence="3 4">
    <name type="scientific">Faecalicatena contorta</name>
    <dbReference type="NCBI Taxonomy" id="39482"/>
    <lineage>
        <taxon>Bacteria</taxon>
        <taxon>Bacillati</taxon>
        <taxon>Bacillota</taxon>
        <taxon>Clostridia</taxon>
        <taxon>Lachnospirales</taxon>
        <taxon>Lachnospiraceae</taxon>
        <taxon>Faecalicatena</taxon>
    </lineage>
</organism>
<sequence>MDKNRSYLSERKYTNNIKLQQNGKSQKYEYWKKILGEKSFAYLLENDSNFNGFIEDKDFSESGDVRPQFFLKNSAKWKLGINTSFYYENSEGKVLFEEFYNGYLQHSIDKLKTNFKEKGEYLTEEAYSDFAIHLAEQLQDICLRTLIAQLHFYKQADKLRGISIEEEYDYFCRKCIGTESFVKHLFAKYPVLYRCIEDKIKQMVHYYTEVINHFIVDRNKIRKYLCGGNPVHKIIGIKGNFSDTHNNGRHVLRIQLNNNMEILYKPRSMENEKVYHQLLDWLSQETKIMQYKYLFISGSDYSWSSLVEYKSCKSQKQLKDYYLRLGVQLFLTYFLGTKDLHCENVIAFGEYPVLIDLELLVNIPGSKERKTVNKEIYHQLSQSVLYTGLLPFYYWNQNGEGINSSAINGLSGQQYPFKVPFIANEKTSEMRVEYHYPVSKNVQNLAKVDGIFYEPYLHRKELLDGFIKAYQQVVYNKSGFRKLLEKLCVVKSRFLAADTQRYSMILSSSYHPSLLMDGAAREVFLYTLWKGRNQQDKKIIKSEVESLLKGDIPYFYYYVNERRLLDSQGEIDKNYFSHTAIGKLYDRLDALGKEDMQKQMEYIELSLNLMPDGKEGYINRVYSVKRNTSTDWNIDTEKKSVLMSRKMTWERQIVELTRRILNNAIWNQSGTEVSWFTVQLSAYGKPNWEVKPMNFYLYDGLSGMLLIMYELNGRQQNEEAKKIYETLRTMLFHYTDAGNKSLAHLNSRSTGAYEGESSVVYAYLLLYQISHEEMYLEYAKKHIQIVEQLLDEDSRYDLLTGNAGAAWVLICLNEVTNEKKYLKLAQRAVNRLKRTAKKQEKGIGWIVQPEMPAMSGMAHGNSGILISVITLWKLTTEDKYAQLAEQIWLYEESLYHSENHNWEDVRARDEKEKDIGTVAWCHGAAGILLSRIRCYEVVEDLVWKERFKKDILRAYRILKEYWRRDSYSLCHGTYGNLWILEIAEQNMLRYGILERNSETGRLDEEWDIEGAVKLLPQERMNPGLLNGYGGILYYLLRRLKSKEGCFDNQ</sequence>
<feature type="binding site" evidence="1">
    <location>
        <position position="921"/>
    </location>
    <ligand>
        <name>Zn(2+)</name>
        <dbReference type="ChEBI" id="CHEBI:29105"/>
    </ligand>
</feature>
<dbReference type="GO" id="GO:0031179">
    <property type="term" value="P:peptide modification"/>
    <property type="evidence" value="ECO:0007669"/>
    <property type="project" value="InterPro"/>
</dbReference>